<evidence type="ECO:0000256" key="1">
    <source>
        <dbReference type="SAM" id="MobiDB-lite"/>
    </source>
</evidence>
<feature type="region of interest" description="Disordered" evidence="1">
    <location>
        <begin position="163"/>
        <end position="189"/>
    </location>
</feature>
<accession>A0A139AUG0</accession>
<reference evidence="2 3" key="1">
    <citation type="journal article" date="2015" name="Genome Biol. Evol.">
        <title>Phylogenomic analyses indicate that early fungi evolved digesting cell walls of algal ancestors of land plants.</title>
        <authorList>
            <person name="Chang Y."/>
            <person name="Wang S."/>
            <person name="Sekimoto S."/>
            <person name="Aerts A.L."/>
            <person name="Choi C."/>
            <person name="Clum A."/>
            <person name="LaButti K.M."/>
            <person name="Lindquist E.A."/>
            <person name="Yee Ngan C."/>
            <person name="Ohm R.A."/>
            <person name="Salamov A.A."/>
            <person name="Grigoriev I.V."/>
            <person name="Spatafora J.W."/>
            <person name="Berbee M.L."/>
        </authorList>
    </citation>
    <scope>NUCLEOTIDE SEQUENCE [LARGE SCALE GENOMIC DNA]</scope>
    <source>
        <strain evidence="2 3">JEL478</strain>
    </source>
</reference>
<protein>
    <submittedName>
        <fullName evidence="2">Uncharacterized protein</fullName>
    </submittedName>
</protein>
<dbReference type="AlphaFoldDB" id="A0A139AUG0"/>
<evidence type="ECO:0000313" key="2">
    <source>
        <dbReference type="EMBL" id="KXS20125.1"/>
    </source>
</evidence>
<organism evidence="2 3">
    <name type="scientific">Gonapodya prolifera (strain JEL478)</name>
    <name type="common">Monoblepharis prolifera</name>
    <dbReference type="NCBI Taxonomy" id="1344416"/>
    <lineage>
        <taxon>Eukaryota</taxon>
        <taxon>Fungi</taxon>
        <taxon>Fungi incertae sedis</taxon>
        <taxon>Chytridiomycota</taxon>
        <taxon>Chytridiomycota incertae sedis</taxon>
        <taxon>Monoblepharidomycetes</taxon>
        <taxon>Monoblepharidales</taxon>
        <taxon>Gonapodyaceae</taxon>
        <taxon>Gonapodya</taxon>
    </lineage>
</organism>
<keyword evidence="3" id="KW-1185">Reference proteome</keyword>
<evidence type="ECO:0000313" key="3">
    <source>
        <dbReference type="Proteomes" id="UP000070544"/>
    </source>
</evidence>
<dbReference type="EMBL" id="KQ965736">
    <property type="protein sequence ID" value="KXS20125.1"/>
    <property type="molecule type" value="Genomic_DNA"/>
</dbReference>
<proteinExistence type="predicted"/>
<dbReference type="Proteomes" id="UP000070544">
    <property type="component" value="Unassembled WGS sequence"/>
</dbReference>
<gene>
    <name evidence="2" type="ORF">M427DRAFT_52390</name>
</gene>
<name>A0A139AUG0_GONPJ</name>
<sequence>MASPNGFRTHGGLSSGSDALASLISIATPEEFAQHPHRHDLVAETVWGHTDPHVDDIALQQLMVIFSPTGQDNGAVGVAAVTQVDDAMVVEPDLAITPNNNAAPMRVPASFTVLNQEEAVAVLENNLIVSVHGGIQLKSRAEVASMLGPDAAMTCQVPILSSPVEGESHSSSSCTSSRAPSPISRAESSSSLGSSVVTLLAPPPKHVMEDLVCIGGNQNYRACLKCFGVGGRAPGTKVADAAWSLTNLPCIPPWEYGHYLVSDRYNDWMVLSYREENNGSTKWAKMFVCKRCEYSDGRLRFKCSGKNYTTHKTHRQATN</sequence>